<evidence type="ECO:0000256" key="4">
    <source>
        <dbReference type="ARBA" id="ARBA00022741"/>
    </source>
</evidence>
<dbReference type="PANTHER" id="PTHR21342">
    <property type="entry name" value="PHOSPHOPANTETHEINE ADENYLYLTRANSFERASE"/>
    <property type="match status" value="1"/>
</dbReference>
<feature type="domain" description="Cytidyltransferase-like" evidence="10">
    <location>
        <begin position="6"/>
        <end position="134"/>
    </location>
</feature>
<feature type="binding site" evidence="9">
    <location>
        <position position="18"/>
    </location>
    <ligand>
        <name>ATP</name>
        <dbReference type="ChEBI" id="CHEBI:30616"/>
    </ligand>
</feature>
<evidence type="ECO:0000256" key="3">
    <source>
        <dbReference type="ARBA" id="ARBA00022695"/>
    </source>
</evidence>
<dbReference type="EMBL" id="FUKI01000092">
    <property type="protein sequence ID" value="SJM91301.1"/>
    <property type="molecule type" value="Genomic_DNA"/>
</dbReference>
<dbReference type="Proteomes" id="UP000195667">
    <property type="component" value="Unassembled WGS sequence"/>
</dbReference>
<comment type="cofactor">
    <cofactor evidence="9">
        <name>Mg(2+)</name>
        <dbReference type="ChEBI" id="CHEBI:18420"/>
    </cofactor>
</comment>
<dbReference type="NCBIfam" id="TIGR01510">
    <property type="entry name" value="coaD_prev_kdtB"/>
    <property type="match status" value="1"/>
</dbReference>
<feature type="binding site" evidence="9">
    <location>
        <begin position="124"/>
        <end position="130"/>
    </location>
    <ligand>
        <name>ATP</name>
        <dbReference type="ChEBI" id="CHEBI:30616"/>
    </ligand>
</feature>
<evidence type="ECO:0000256" key="9">
    <source>
        <dbReference type="HAMAP-Rule" id="MF_00151"/>
    </source>
</evidence>
<keyword evidence="2 9" id="KW-0808">Transferase</keyword>
<feature type="binding site" evidence="9">
    <location>
        <position position="42"/>
    </location>
    <ligand>
        <name>substrate</name>
    </ligand>
</feature>
<dbReference type="AlphaFoldDB" id="A0A1R4H5J1"/>
<protein>
    <recommendedName>
        <fullName evidence="9">Phosphopantetheine adenylyltransferase</fullName>
        <ecNumber evidence="9">2.7.7.3</ecNumber>
    </recommendedName>
    <alternativeName>
        <fullName evidence="9">Dephospho-CoA pyrophosphorylase</fullName>
    </alternativeName>
    <alternativeName>
        <fullName evidence="9">Pantetheine-phosphate adenylyltransferase</fullName>
        <shortName evidence="9">PPAT</shortName>
    </alternativeName>
</protein>
<feature type="binding site" evidence="9">
    <location>
        <begin position="89"/>
        <end position="91"/>
    </location>
    <ligand>
        <name>ATP</name>
        <dbReference type="ChEBI" id="CHEBI:30616"/>
    </ligand>
</feature>
<keyword evidence="7 9" id="KW-0173">Coenzyme A biosynthesis</keyword>
<dbReference type="PRINTS" id="PR01020">
    <property type="entry name" value="LPSBIOSNTHSS"/>
</dbReference>
<dbReference type="PANTHER" id="PTHR21342:SF1">
    <property type="entry name" value="PHOSPHOPANTETHEINE ADENYLYLTRANSFERASE"/>
    <property type="match status" value="1"/>
</dbReference>
<evidence type="ECO:0000256" key="6">
    <source>
        <dbReference type="ARBA" id="ARBA00022842"/>
    </source>
</evidence>
<gene>
    <name evidence="9 11" type="primary">coaD</name>
    <name evidence="11" type="ORF">CRENPOLYSF1_190009</name>
</gene>
<dbReference type="Pfam" id="PF01467">
    <property type="entry name" value="CTP_transf_like"/>
    <property type="match status" value="1"/>
</dbReference>
<name>A0A1R4H5J1_9GAMM</name>
<dbReference type="CDD" id="cd02163">
    <property type="entry name" value="PPAT"/>
    <property type="match status" value="1"/>
</dbReference>
<reference evidence="12" key="1">
    <citation type="submission" date="2017-02" db="EMBL/GenBank/DDBJ databases">
        <authorList>
            <person name="Daims H."/>
        </authorList>
    </citation>
    <scope>NUCLEOTIDE SEQUENCE [LARGE SCALE GENOMIC DNA]</scope>
</reference>
<dbReference type="OrthoDB" id="9806661at2"/>
<evidence type="ECO:0000313" key="11">
    <source>
        <dbReference type="EMBL" id="SJM91301.1"/>
    </source>
</evidence>
<dbReference type="UniPathway" id="UPA00241">
    <property type="reaction ID" value="UER00355"/>
</dbReference>
<evidence type="ECO:0000256" key="5">
    <source>
        <dbReference type="ARBA" id="ARBA00022840"/>
    </source>
</evidence>
<feature type="binding site" evidence="9">
    <location>
        <begin position="10"/>
        <end position="11"/>
    </location>
    <ligand>
        <name>ATP</name>
        <dbReference type="ChEBI" id="CHEBI:30616"/>
    </ligand>
</feature>
<feature type="site" description="Transition state stabilizer" evidence="9">
    <location>
        <position position="18"/>
    </location>
</feature>
<keyword evidence="12" id="KW-1185">Reference proteome</keyword>
<evidence type="ECO:0000259" key="10">
    <source>
        <dbReference type="Pfam" id="PF01467"/>
    </source>
</evidence>
<dbReference type="GO" id="GO:0005737">
    <property type="term" value="C:cytoplasm"/>
    <property type="evidence" value="ECO:0007669"/>
    <property type="project" value="UniProtKB-SubCell"/>
</dbReference>
<comment type="pathway">
    <text evidence="9">Cofactor biosynthesis; coenzyme A biosynthesis; CoA from (R)-pantothenate: step 4/5.</text>
</comment>
<dbReference type="SUPFAM" id="SSF52374">
    <property type="entry name" value="Nucleotidylyl transferase"/>
    <property type="match status" value="1"/>
</dbReference>
<organism evidence="11 12">
    <name type="scientific">Crenothrix polyspora</name>
    <dbReference type="NCBI Taxonomy" id="360316"/>
    <lineage>
        <taxon>Bacteria</taxon>
        <taxon>Pseudomonadati</taxon>
        <taxon>Pseudomonadota</taxon>
        <taxon>Gammaproteobacteria</taxon>
        <taxon>Methylococcales</taxon>
        <taxon>Crenotrichaceae</taxon>
        <taxon>Crenothrix</taxon>
    </lineage>
</organism>
<dbReference type="GO" id="GO:0004595">
    <property type="term" value="F:pantetheine-phosphate adenylyltransferase activity"/>
    <property type="evidence" value="ECO:0007669"/>
    <property type="project" value="UniProtKB-UniRule"/>
</dbReference>
<proteinExistence type="inferred from homology"/>
<evidence type="ECO:0000256" key="1">
    <source>
        <dbReference type="ARBA" id="ARBA00022490"/>
    </source>
</evidence>
<keyword evidence="3 9" id="KW-0548">Nucleotidyltransferase</keyword>
<dbReference type="Gene3D" id="3.40.50.620">
    <property type="entry name" value="HUPs"/>
    <property type="match status" value="1"/>
</dbReference>
<dbReference type="HAMAP" id="MF_00151">
    <property type="entry name" value="PPAT_bact"/>
    <property type="match status" value="1"/>
</dbReference>
<keyword evidence="5 9" id="KW-0067">ATP-binding</keyword>
<feature type="binding site" evidence="9">
    <location>
        <position position="88"/>
    </location>
    <ligand>
        <name>substrate</name>
    </ligand>
</feature>
<evidence type="ECO:0000256" key="2">
    <source>
        <dbReference type="ARBA" id="ARBA00022679"/>
    </source>
</evidence>
<evidence type="ECO:0000313" key="12">
    <source>
        <dbReference type="Proteomes" id="UP000195667"/>
    </source>
</evidence>
<dbReference type="InterPro" id="IPR004821">
    <property type="entry name" value="Cyt_trans-like"/>
</dbReference>
<dbReference type="InterPro" id="IPR001980">
    <property type="entry name" value="PPAT"/>
</dbReference>
<comment type="function">
    <text evidence="9">Reversibly transfers an adenylyl group from ATP to 4'-phosphopantetheine, yielding dephospho-CoA (dPCoA) and pyrophosphate.</text>
</comment>
<feature type="binding site" evidence="9">
    <location>
        <position position="10"/>
    </location>
    <ligand>
        <name>substrate</name>
    </ligand>
</feature>
<keyword evidence="1 9" id="KW-0963">Cytoplasm</keyword>
<comment type="catalytic activity">
    <reaction evidence="8 9">
        <text>(R)-4'-phosphopantetheine + ATP + H(+) = 3'-dephospho-CoA + diphosphate</text>
        <dbReference type="Rhea" id="RHEA:19801"/>
        <dbReference type="ChEBI" id="CHEBI:15378"/>
        <dbReference type="ChEBI" id="CHEBI:30616"/>
        <dbReference type="ChEBI" id="CHEBI:33019"/>
        <dbReference type="ChEBI" id="CHEBI:57328"/>
        <dbReference type="ChEBI" id="CHEBI:61723"/>
        <dbReference type="EC" id="2.7.7.3"/>
    </reaction>
</comment>
<dbReference type="InterPro" id="IPR014729">
    <property type="entry name" value="Rossmann-like_a/b/a_fold"/>
</dbReference>
<dbReference type="GO" id="GO:0005524">
    <property type="term" value="F:ATP binding"/>
    <property type="evidence" value="ECO:0007669"/>
    <property type="project" value="UniProtKB-KW"/>
</dbReference>
<accession>A0A1R4H5J1</accession>
<dbReference type="EC" id="2.7.7.3" evidence="9"/>
<keyword evidence="6 9" id="KW-0460">Magnesium</keyword>
<dbReference type="RefSeq" id="WP_087142887.1">
    <property type="nucleotide sequence ID" value="NZ_FUKI01000092.1"/>
</dbReference>
<feature type="binding site" evidence="9">
    <location>
        <position position="99"/>
    </location>
    <ligand>
        <name>ATP</name>
        <dbReference type="ChEBI" id="CHEBI:30616"/>
    </ligand>
</feature>
<evidence type="ECO:0000256" key="7">
    <source>
        <dbReference type="ARBA" id="ARBA00022993"/>
    </source>
</evidence>
<dbReference type="NCBIfam" id="TIGR00125">
    <property type="entry name" value="cyt_tran_rel"/>
    <property type="match status" value="1"/>
</dbReference>
<comment type="subcellular location">
    <subcellularLocation>
        <location evidence="9">Cytoplasm</location>
    </subcellularLocation>
</comment>
<sequence length="161" mass="18053">MHITALYPGTFDPITNGHLDLIIRASKLYSRVIVAIAANVGKNPLFSLAERVTLVKAVTKSYAHVEVIGFEGLLAECAKQQQARVILRGLRTVADFEYESQMANLNRHLAADLETVFLMPTEQHTFISSSMIREIACYRGNVSHFVPEIVQQQLHAKFNQE</sequence>
<dbReference type="GO" id="GO:0015937">
    <property type="term" value="P:coenzyme A biosynthetic process"/>
    <property type="evidence" value="ECO:0007669"/>
    <property type="project" value="UniProtKB-UniRule"/>
</dbReference>
<keyword evidence="4 9" id="KW-0547">Nucleotide-binding</keyword>
<comment type="similarity">
    <text evidence="9">Belongs to the bacterial CoaD family.</text>
</comment>
<feature type="binding site" evidence="9">
    <location>
        <position position="74"/>
    </location>
    <ligand>
        <name>substrate</name>
    </ligand>
</feature>
<comment type="subunit">
    <text evidence="9">Homohexamer.</text>
</comment>
<evidence type="ECO:0000256" key="8">
    <source>
        <dbReference type="ARBA" id="ARBA00029346"/>
    </source>
</evidence>